<proteinExistence type="predicted"/>
<dbReference type="AlphaFoldDB" id="A0A6N9VRA8"/>
<sequence>MRGTLAMLPLLAAALADRPTAGVPAALGAMFAGINDRPGGRRSSVSRVGVPALAGAAGLLVGSLLPAAGRGPR</sequence>
<gene>
    <name evidence="1" type="ORF">G3I39_36945</name>
</gene>
<evidence type="ECO:0000313" key="2">
    <source>
        <dbReference type="Proteomes" id="UP000471648"/>
    </source>
</evidence>
<comment type="caution">
    <text evidence="1">The sequence shown here is derived from an EMBL/GenBank/DDBJ whole genome shotgun (WGS) entry which is preliminary data.</text>
</comment>
<protein>
    <submittedName>
        <fullName evidence="1">FUSC family protein</fullName>
    </submittedName>
</protein>
<feature type="non-terminal residue" evidence="1">
    <location>
        <position position="73"/>
    </location>
</feature>
<organism evidence="1 2">
    <name type="scientific">Streptomyces microflavus</name>
    <name type="common">Streptomyces lipmanii</name>
    <dbReference type="NCBI Taxonomy" id="1919"/>
    <lineage>
        <taxon>Bacteria</taxon>
        <taxon>Bacillati</taxon>
        <taxon>Actinomycetota</taxon>
        <taxon>Actinomycetes</taxon>
        <taxon>Kitasatosporales</taxon>
        <taxon>Streptomycetaceae</taxon>
        <taxon>Streptomyces</taxon>
    </lineage>
</organism>
<accession>A0A6N9VRA8</accession>
<dbReference type="EMBL" id="JAAGME010001550">
    <property type="protein sequence ID" value="NEB72621.1"/>
    <property type="molecule type" value="Genomic_DNA"/>
</dbReference>
<reference evidence="1 2" key="1">
    <citation type="submission" date="2020-01" db="EMBL/GenBank/DDBJ databases">
        <title>Insect and environment-associated Actinomycetes.</title>
        <authorList>
            <person name="Currrie C."/>
            <person name="Chevrette M."/>
            <person name="Carlson C."/>
            <person name="Stubbendieck R."/>
            <person name="Wendt-Pienkowski E."/>
        </authorList>
    </citation>
    <scope>NUCLEOTIDE SEQUENCE [LARGE SCALE GENOMIC DNA]</scope>
    <source>
        <strain evidence="1 2">SID14438</strain>
    </source>
</reference>
<name>A0A6N9VRA8_STRMI</name>
<evidence type="ECO:0000313" key="1">
    <source>
        <dbReference type="EMBL" id="NEB72621.1"/>
    </source>
</evidence>
<dbReference type="Proteomes" id="UP000471648">
    <property type="component" value="Unassembled WGS sequence"/>
</dbReference>